<dbReference type="EMBL" id="BGPR01003106">
    <property type="protein sequence ID" value="GBM83755.1"/>
    <property type="molecule type" value="Genomic_DNA"/>
</dbReference>
<evidence type="ECO:0000313" key="1">
    <source>
        <dbReference type="EMBL" id="GBM83755.1"/>
    </source>
</evidence>
<name>A0A4Y2J1G9_ARAVE</name>
<gene>
    <name evidence="1" type="ORF">AVEN_189716_1</name>
</gene>
<evidence type="ECO:0000313" key="2">
    <source>
        <dbReference type="Proteomes" id="UP000499080"/>
    </source>
</evidence>
<dbReference type="Proteomes" id="UP000499080">
    <property type="component" value="Unassembled WGS sequence"/>
</dbReference>
<proteinExistence type="predicted"/>
<comment type="caution">
    <text evidence="1">The sequence shown here is derived from an EMBL/GenBank/DDBJ whole genome shotgun (WGS) entry which is preliminary data.</text>
</comment>
<accession>A0A4Y2J1G9</accession>
<keyword evidence="2" id="KW-1185">Reference proteome</keyword>
<protein>
    <submittedName>
        <fullName evidence="1">Uncharacterized protein</fullName>
    </submittedName>
</protein>
<dbReference type="AlphaFoldDB" id="A0A4Y2J1G9"/>
<reference evidence="1 2" key="1">
    <citation type="journal article" date="2019" name="Sci. Rep.">
        <title>Orb-weaving spider Araneus ventricosus genome elucidates the spidroin gene catalogue.</title>
        <authorList>
            <person name="Kono N."/>
            <person name="Nakamura H."/>
            <person name="Ohtoshi R."/>
            <person name="Moran D.A.P."/>
            <person name="Shinohara A."/>
            <person name="Yoshida Y."/>
            <person name="Fujiwara M."/>
            <person name="Mori M."/>
            <person name="Tomita M."/>
            <person name="Arakawa K."/>
        </authorList>
    </citation>
    <scope>NUCLEOTIDE SEQUENCE [LARGE SCALE GENOMIC DNA]</scope>
</reference>
<organism evidence="1 2">
    <name type="scientific">Araneus ventricosus</name>
    <name type="common">Orbweaver spider</name>
    <name type="synonym">Epeira ventricosa</name>
    <dbReference type="NCBI Taxonomy" id="182803"/>
    <lineage>
        <taxon>Eukaryota</taxon>
        <taxon>Metazoa</taxon>
        <taxon>Ecdysozoa</taxon>
        <taxon>Arthropoda</taxon>
        <taxon>Chelicerata</taxon>
        <taxon>Arachnida</taxon>
        <taxon>Araneae</taxon>
        <taxon>Araneomorphae</taxon>
        <taxon>Entelegynae</taxon>
        <taxon>Araneoidea</taxon>
        <taxon>Araneidae</taxon>
        <taxon>Araneus</taxon>
    </lineage>
</organism>
<sequence>MLRPLGRDCAYQLGRWARFLQRAAVPKELREVYSKRWAGGGVNDHPAWESPIRVVSSQKDPASNRVFWGVYGLNRERARRKKVASGLELIIVC</sequence>